<keyword evidence="8" id="KW-0249">Electron transport</keyword>
<feature type="binding site" description="axial binding residue" evidence="12">
    <location>
        <position position="225"/>
    </location>
    <ligand>
        <name>heme c</name>
        <dbReference type="ChEBI" id="CHEBI:61717"/>
        <label>2</label>
    </ligand>
    <ligandPart>
        <name>Fe</name>
        <dbReference type="ChEBI" id="CHEBI:18248"/>
    </ligandPart>
</feature>
<evidence type="ECO:0000256" key="11">
    <source>
        <dbReference type="PIRSR" id="PIRSR000294-1"/>
    </source>
</evidence>
<evidence type="ECO:0000313" key="15">
    <source>
        <dbReference type="Proteomes" id="UP000502699"/>
    </source>
</evidence>
<dbReference type="KEGG" id="cjap:GWK36_07170"/>
<dbReference type="SUPFAM" id="SSF46626">
    <property type="entry name" value="Cytochrome c"/>
    <property type="match status" value="2"/>
</dbReference>
<keyword evidence="15" id="KW-1185">Reference proteome</keyword>
<dbReference type="AlphaFoldDB" id="A0A6G7VCX3"/>
<evidence type="ECO:0000256" key="4">
    <source>
        <dbReference type="ARBA" id="ARBA00022617"/>
    </source>
</evidence>
<dbReference type="InterPro" id="IPR026259">
    <property type="entry name" value="MauG/Cytc_peroxidase"/>
</dbReference>
<comment type="PTM">
    <text evidence="11">Binds 2 heme groups per subunit.</text>
</comment>
<dbReference type="Gene3D" id="1.10.760.10">
    <property type="entry name" value="Cytochrome c-like domain"/>
    <property type="match status" value="2"/>
</dbReference>
<comment type="cofactor">
    <cofactor evidence="11">
        <name>heme</name>
        <dbReference type="ChEBI" id="CHEBI:30413"/>
    </cofactor>
    <text evidence="11">Binds 2 heme groups.</text>
</comment>
<dbReference type="Proteomes" id="UP000502699">
    <property type="component" value="Chromosome"/>
</dbReference>
<dbReference type="GO" id="GO:0009055">
    <property type="term" value="F:electron transfer activity"/>
    <property type="evidence" value="ECO:0007669"/>
    <property type="project" value="InterPro"/>
</dbReference>
<organism evidence="14 15">
    <name type="scientific">Caldichromatium japonicum</name>
    <dbReference type="NCBI Taxonomy" id="2699430"/>
    <lineage>
        <taxon>Bacteria</taxon>
        <taxon>Pseudomonadati</taxon>
        <taxon>Pseudomonadota</taxon>
        <taxon>Gammaproteobacteria</taxon>
        <taxon>Chromatiales</taxon>
        <taxon>Chromatiaceae</taxon>
        <taxon>Caldichromatium</taxon>
    </lineage>
</organism>
<dbReference type="RefSeq" id="WP_166270565.1">
    <property type="nucleotide sequence ID" value="NZ_CP048029.1"/>
</dbReference>
<keyword evidence="7" id="KW-0574">Periplasm</keyword>
<keyword evidence="9" id="KW-0560">Oxidoreductase</keyword>
<feature type="binding site" description="covalent" evidence="11">
    <location>
        <position position="78"/>
    </location>
    <ligand>
        <name>heme c</name>
        <dbReference type="ChEBI" id="CHEBI:61717"/>
        <label>1</label>
    </ligand>
</feature>
<keyword evidence="4 11" id="KW-0349">Heme</keyword>
<feature type="binding site" description="axial binding residue" evidence="12">
    <location>
        <position position="95"/>
    </location>
    <ligand>
        <name>heme c</name>
        <dbReference type="ChEBI" id="CHEBI:61717"/>
        <label>1</label>
    </ligand>
    <ligandPart>
        <name>Fe</name>
        <dbReference type="ChEBI" id="CHEBI:18248"/>
    </ligandPart>
</feature>
<protein>
    <submittedName>
        <fullName evidence="14">Cytochrome-c peroxidase</fullName>
    </submittedName>
</protein>
<evidence type="ECO:0000256" key="6">
    <source>
        <dbReference type="ARBA" id="ARBA00022729"/>
    </source>
</evidence>
<dbReference type="InterPro" id="IPR036909">
    <property type="entry name" value="Cyt_c-like_dom_sf"/>
</dbReference>
<dbReference type="FunFam" id="1.10.760.10:FF:000004">
    <property type="entry name" value="Cytochrome c peroxidase"/>
    <property type="match status" value="1"/>
</dbReference>
<dbReference type="InterPro" id="IPR009056">
    <property type="entry name" value="Cyt_c-like_dom"/>
</dbReference>
<dbReference type="EMBL" id="CP048029">
    <property type="protein sequence ID" value="QIK37802.1"/>
    <property type="molecule type" value="Genomic_DNA"/>
</dbReference>
<feature type="binding site" description="axial binding residue" evidence="12">
    <location>
        <position position="299"/>
    </location>
    <ligand>
        <name>heme c</name>
        <dbReference type="ChEBI" id="CHEBI:61717"/>
        <label>2</label>
    </ligand>
    <ligandPart>
        <name>Fe</name>
        <dbReference type="ChEBI" id="CHEBI:18248"/>
    </ligandPart>
</feature>
<dbReference type="PROSITE" id="PS51007">
    <property type="entry name" value="CYTC"/>
    <property type="match status" value="2"/>
</dbReference>
<dbReference type="PANTHER" id="PTHR30600:SF7">
    <property type="entry name" value="CYTOCHROME C PEROXIDASE-RELATED"/>
    <property type="match status" value="1"/>
</dbReference>
<feature type="binding site" description="covalent" evidence="11">
    <location>
        <position position="75"/>
    </location>
    <ligand>
        <name>heme c</name>
        <dbReference type="ChEBI" id="CHEBI:61717"/>
        <label>1</label>
    </ligand>
</feature>
<evidence type="ECO:0000256" key="12">
    <source>
        <dbReference type="PIRSR" id="PIRSR000294-2"/>
    </source>
</evidence>
<feature type="domain" description="Cytochrome c" evidence="13">
    <location>
        <begin position="207"/>
        <end position="324"/>
    </location>
</feature>
<evidence type="ECO:0000313" key="14">
    <source>
        <dbReference type="EMBL" id="QIK37802.1"/>
    </source>
</evidence>
<gene>
    <name evidence="14" type="ORF">GWK36_07170</name>
</gene>
<keyword evidence="10 12" id="KW-0408">Iron</keyword>
<dbReference type="GO" id="GO:0046872">
    <property type="term" value="F:metal ion binding"/>
    <property type="evidence" value="ECO:0007669"/>
    <property type="project" value="UniProtKB-KW"/>
</dbReference>
<evidence type="ECO:0000259" key="13">
    <source>
        <dbReference type="PROSITE" id="PS51007"/>
    </source>
</evidence>
<dbReference type="Pfam" id="PF00034">
    <property type="entry name" value="Cytochrom_C"/>
    <property type="match status" value="1"/>
</dbReference>
<dbReference type="Pfam" id="PF03150">
    <property type="entry name" value="CCP_MauG"/>
    <property type="match status" value="1"/>
</dbReference>
<reference evidence="15" key="1">
    <citation type="submission" date="2020-01" db="EMBL/GenBank/DDBJ databases">
        <title>Caldichromatium gen. nov., sp. nov., a thermophilic purple sulfur bacterium member of the family Chromatiaceae isolated from Nakabusa hot spring, Japan.</title>
        <authorList>
            <person name="Saini M.K."/>
            <person name="Hanada S."/>
            <person name="Tank M."/>
        </authorList>
    </citation>
    <scope>NUCLEOTIDE SEQUENCE [LARGE SCALE GENOMIC DNA]</scope>
    <source>
        <strain evidence="15">No.7</strain>
    </source>
</reference>
<feature type="binding site" description="covalent" evidence="11">
    <location>
        <position position="224"/>
    </location>
    <ligand>
        <name>heme c</name>
        <dbReference type="ChEBI" id="CHEBI:61717"/>
        <label>2</label>
    </ligand>
</feature>
<comment type="subcellular location">
    <subcellularLocation>
        <location evidence="1">Periplasm</location>
    </subcellularLocation>
</comment>
<dbReference type="GO" id="GO:0004130">
    <property type="term" value="F:cytochrome-c peroxidase activity"/>
    <property type="evidence" value="ECO:0007669"/>
    <property type="project" value="TreeGrafter"/>
</dbReference>
<evidence type="ECO:0000256" key="3">
    <source>
        <dbReference type="ARBA" id="ARBA00022559"/>
    </source>
</evidence>
<evidence type="ECO:0000256" key="2">
    <source>
        <dbReference type="ARBA" id="ARBA00022448"/>
    </source>
</evidence>
<dbReference type="GO" id="GO:0020037">
    <property type="term" value="F:heme binding"/>
    <property type="evidence" value="ECO:0007669"/>
    <property type="project" value="InterPro"/>
</dbReference>
<evidence type="ECO:0000256" key="10">
    <source>
        <dbReference type="ARBA" id="ARBA00023004"/>
    </source>
</evidence>
<dbReference type="GO" id="GO:0042597">
    <property type="term" value="C:periplasmic space"/>
    <property type="evidence" value="ECO:0007669"/>
    <property type="project" value="UniProtKB-SubCell"/>
</dbReference>
<dbReference type="PANTHER" id="PTHR30600">
    <property type="entry name" value="CYTOCHROME C PEROXIDASE-RELATED"/>
    <property type="match status" value="1"/>
</dbReference>
<feature type="domain" description="Cytochrome c" evidence="13">
    <location>
        <begin position="53"/>
        <end position="184"/>
    </location>
</feature>
<dbReference type="InterPro" id="IPR051395">
    <property type="entry name" value="Cytochrome_c_Peroxidase/MauG"/>
</dbReference>
<accession>A0A6G7VCX3</accession>
<proteinExistence type="predicted"/>
<keyword evidence="5 12" id="KW-0479">Metal-binding</keyword>
<dbReference type="InterPro" id="IPR004852">
    <property type="entry name" value="Di-haem_cyt_c_peroxidsae"/>
</dbReference>
<feature type="binding site" description="covalent" evidence="11">
    <location>
        <position position="221"/>
    </location>
    <ligand>
        <name>heme c</name>
        <dbReference type="ChEBI" id="CHEBI:61717"/>
        <label>2</label>
    </ligand>
</feature>
<sequence length="347" mass="37491">MRGSFLPLFLFVFLIQGAVFADDQALRQKALQAGLAPLPAVAPEAADNPVTPQKIQLGKRLFFEPRLSKSGLISCNTCHNLGMGGDDNLPTSVGHGWHKGPRNAPTVYNAAFNRAQFWDGRAKDLEQQAKGPIQAAAEMANTPDQVVQMLKSMPEYVAWFRESFPSDPDPVNFDNVVKAIGAFESKLITPGAPFDRFLNGADNALSPEQKDGLALFIDRGCTACHNGVNVGGQAYFPFGLIKRPGADILPPEDKGRFAITQSASDEYVFRAAPLRNVALTAPYFHSGQVWDLKQAVLVMGAAQLGAELSDEEATKIAAFLGSLTGVAPEIIYPKLPVETDETPRPQL</sequence>
<keyword evidence="6" id="KW-0732">Signal</keyword>
<feature type="binding site" description="axial binding residue" evidence="12">
    <location>
        <position position="79"/>
    </location>
    <ligand>
        <name>heme c</name>
        <dbReference type="ChEBI" id="CHEBI:61717"/>
        <label>1</label>
    </ligand>
    <ligandPart>
        <name>Fe</name>
        <dbReference type="ChEBI" id="CHEBI:18248"/>
    </ligandPart>
</feature>
<keyword evidence="2" id="KW-0813">Transport</keyword>
<keyword evidence="3 14" id="KW-0575">Peroxidase</keyword>
<evidence type="ECO:0000256" key="1">
    <source>
        <dbReference type="ARBA" id="ARBA00004418"/>
    </source>
</evidence>
<evidence type="ECO:0000256" key="7">
    <source>
        <dbReference type="ARBA" id="ARBA00022764"/>
    </source>
</evidence>
<evidence type="ECO:0000256" key="9">
    <source>
        <dbReference type="ARBA" id="ARBA00023002"/>
    </source>
</evidence>
<name>A0A6G7VCX3_9GAMM</name>
<evidence type="ECO:0000256" key="5">
    <source>
        <dbReference type="ARBA" id="ARBA00022723"/>
    </source>
</evidence>
<dbReference type="PIRSF" id="PIRSF000294">
    <property type="entry name" value="Cytochrome-c_peroxidase"/>
    <property type="match status" value="1"/>
</dbReference>
<evidence type="ECO:0000256" key="8">
    <source>
        <dbReference type="ARBA" id="ARBA00022982"/>
    </source>
</evidence>